<feature type="chain" id="PRO_5045206152" evidence="2">
    <location>
        <begin position="20"/>
        <end position="755"/>
    </location>
</feature>
<dbReference type="NCBIfam" id="TIGR04183">
    <property type="entry name" value="Por_Secre_tail"/>
    <property type="match status" value="1"/>
</dbReference>
<gene>
    <name evidence="4" type="ORF">KEM10_19085</name>
</gene>
<dbReference type="InterPro" id="IPR013378">
    <property type="entry name" value="InlB-like_B-rpt"/>
</dbReference>
<evidence type="ECO:0000313" key="5">
    <source>
        <dbReference type="Proteomes" id="UP000708576"/>
    </source>
</evidence>
<dbReference type="Gene3D" id="2.60.40.4270">
    <property type="entry name" value="Listeria-Bacteroides repeat domain"/>
    <property type="match status" value="2"/>
</dbReference>
<feature type="domain" description="Secretion system C-terminal sorting" evidence="3">
    <location>
        <begin position="688"/>
        <end position="754"/>
    </location>
</feature>
<evidence type="ECO:0000256" key="1">
    <source>
        <dbReference type="ARBA" id="ARBA00004196"/>
    </source>
</evidence>
<dbReference type="InterPro" id="IPR026444">
    <property type="entry name" value="Secre_tail"/>
</dbReference>
<name>A0ABS5JZS4_9BACT</name>
<feature type="signal peptide" evidence="2">
    <location>
        <begin position="1"/>
        <end position="19"/>
    </location>
</feature>
<dbReference type="NCBIfam" id="TIGR02543">
    <property type="entry name" value="List_Bact_rpt"/>
    <property type="match status" value="1"/>
</dbReference>
<dbReference type="RefSeq" id="WP_212218156.1">
    <property type="nucleotide sequence ID" value="NZ_JAGUCO010000022.1"/>
</dbReference>
<accession>A0ABS5JZS4</accession>
<sequence length="755" mass="82740">MKKIYIGFLFLAISVLSMGQTVEIVKDYQPTSNEWGTSPNSLTSNSSMMVFSGGEAARYFFGAYTVFYEPFVTDGTATNFVACDINPGSELGMQSNPKNYFVLNDTIYFTANDAEGEKLFKINDLTGDYEAVATWTTGNNPTVISPFGGDKVVFAGKNPDDETDETIYLLEWDGEATSPSIRINGQTPLFDMNPSNLVSYLGGPRDITFLYAKDPTNASLGYQLCVTASSFFGGVNAQFFDLVTDQDDYVEDFTIIEGSVYFNDGKNLVWKTQGSQPELVADINSAVEQNTMLALLGEWQGKLIFKGKPAGATNDQRRMFMYDPALTGEEAITILAERDFRSVSDIKELDGMFYFVANERFYDTDGVTYTGSQSCLFNFDGNEIKNVSGDLVGASEPHVFNGKVYFSAVDEDGGDEGGTTHHELFSYGAPTTYYINYVTEGGTHSNLDRFNALSEDITLGDAAKEGYSTFVGWYTTADYQEGTEITVVNQAAIDNGTLVATDVDGQMTINIYAKYSDPVVYSISFDALDGTHSNTVTNYTVADEVTLEPAVPNAAGYKFYKWYTEYTAPSTFSGDSYTTSIPVNTTGDLTLYAKYLTITYNITYELDGGDKNGQYYKTSYKVTDATIVLNTPVKDGFEFVGWYTTVDFQEGTEITEITSGSTGDITVYAKWSGATAIGDVEIDGFSVSPNPSNGVVTLNGIDTQDATYYLYDMSGTQVEKGLVVANQIDFKVGAGVYLLKVENKVQVQVVKIIIR</sequence>
<dbReference type="Pfam" id="PF09479">
    <property type="entry name" value="Flg_new"/>
    <property type="match status" value="3"/>
</dbReference>
<evidence type="ECO:0000259" key="3">
    <source>
        <dbReference type="Pfam" id="PF18962"/>
    </source>
</evidence>
<dbReference type="Proteomes" id="UP000708576">
    <property type="component" value="Unassembled WGS sequence"/>
</dbReference>
<comment type="subcellular location">
    <subcellularLocation>
        <location evidence="1">Cell envelope</location>
    </subcellularLocation>
</comment>
<evidence type="ECO:0000256" key="2">
    <source>
        <dbReference type="SAM" id="SignalP"/>
    </source>
</evidence>
<proteinExistence type="predicted"/>
<organism evidence="4 5">
    <name type="scientific">Carboxylicivirga linearis</name>
    <dbReference type="NCBI Taxonomy" id="1628157"/>
    <lineage>
        <taxon>Bacteria</taxon>
        <taxon>Pseudomonadati</taxon>
        <taxon>Bacteroidota</taxon>
        <taxon>Bacteroidia</taxon>
        <taxon>Marinilabiliales</taxon>
        <taxon>Marinilabiliaceae</taxon>
        <taxon>Carboxylicivirga</taxon>
    </lineage>
</organism>
<dbReference type="EMBL" id="JAGUCO010000022">
    <property type="protein sequence ID" value="MBS2100398.1"/>
    <property type="molecule type" value="Genomic_DNA"/>
</dbReference>
<dbReference type="InterPro" id="IPR042229">
    <property type="entry name" value="Listeria/Bacterioides_rpt_sf"/>
</dbReference>
<keyword evidence="5" id="KW-1185">Reference proteome</keyword>
<comment type="caution">
    <text evidence="4">The sequence shown here is derived from an EMBL/GenBank/DDBJ whole genome shotgun (WGS) entry which is preliminary data.</text>
</comment>
<dbReference type="Pfam" id="PF18962">
    <property type="entry name" value="Por_Secre_tail"/>
    <property type="match status" value="1"/>
</dbReference>
<protein>
    <submittedName>
        <fullName evidence="4">InlB B-repeat-containing protein</fullName>
    </submittedName>
</protein>
<reference evidence="4 5" key="1">
    <citation type="journal article" date="2015" name="Int. J. Syst. Evol. Microbiol.">
        <title>Carboxylicivirga linearis sp. nov., isolated from a sea cucumber culture pond.</title>
        <authorList>
            <person name="Wang F.Q."/>
            <person name="Zhou Y.X."/>
            <person name="Lin X.Z."/>
            <person name="Chen G.J."/>
            <person name="Du Z.J."/>
        </authorList>
    </citation>
    <scope>NUCLEOTIDE SEQUENCE [LARGE SCALE GENOMIC DNA]</scope>
    <source>
        <strain evidence="4 5">FB218</strain>
    </source>
</reference>
<keyword evidence="2" id="KW-0732">Signal</keyword>
<evidence type="ECO:0000313" key="4">
    <source>
        <dbReference type="EMBL" id="MBS2100398.1"/>
    </source>
</evidence>